<feature type="transmembrane region" description="Helical" evidence="1">
    <location>
        <begin position="51"/>
        <end position="71"/>
    </location>
</feature>
<proteinExistence type="predicted"/>
<keyword evidence="1" id="KW-0812">Transmembrane</keyword>
<keyword evidence="1" id="KW-1133">Transmembrane helix</keyword>
<dbReference type="EMBL" id="NRSD01000003">
    <property type="protein sequence ID" value="MBK1644026.1"/>
    <property type="molecule type" value="Genomic_DNA"/>
</dbReference>
<gene>
    <name evidence="2" type="ORF">CKO25_05020</name>
</gene>
<dbReference type="AlphaFoldDB" id="A0A9X0WG09"/>
<evidence type="ECO:0000313" key="3">
    <source>
        <dbReference type="Proteomes" id="UP001138802"/>
    </source>
</evidence>
<protein>
    <submittedName>
        <fullName evidence="2">Uncharacterized protein</fullName>
    </submittedName>
</protein>
<dbReference type="RefSeq" id="WP_200386823.1">
    <property type="nucleotide sequence ID" value="NZ_NRSD01000003.1"/>
</dbReference>
<reference evidence="2 3" key="1">
    <citation type="journal article" date="2020" name="Microorganisms">
        <title>Osmotic Adaptation and Compatible Solute Biosynthesis of Phototrophic Bacteria as Revealed from Genome Analyses.</title>
        <authorList>
            <person name="Imhoff J.F."/>
            <person name="Rahn T."/>
            <person name="Kunzel S."/>
            <person name="Keller A."/>
            <person name="Neulinger S.C."/>
        </authorList>
    </citation>
    <scope>NUCLEOTIDE SEQUENCE [LARGE SCALE GENOMIC DNA]</scope>
    <source>
        <strain evidence="2 3">DSM 21303</strain>
    </source>
</reference>
<feature type="transmembrane region" description="Helical" evidence="1">
    <location>
        <begin position="23"/>
        <end position="45"/>
    </location>
</feature>
<sequence length="89" mass="9616">MSADDPSVWILPRMQAALVARTLGIFLVLFSAALLPPLAVALSYGDGKADHFALSLLVSLAVGLMLWLPLLSNRQAIRNYDGFVIVAMF</sequence>
<organism evidence="2 3">
    <name type="scientific">Thiocapsa imhoffii</name>
    <dbReference type="NCBI Taxonomy" id="382777"/>
    <lineage>
        <taxon>Bacteria</taxon>
        <taxon>Pseudomonadati</taxon>
        <taxon>Pseudomonadota</taxon>
        <taxon>Gammaproteobacteria</taxon>
        <taxon>Chromatiales</taxon>
        <taxon>Chromatiaceae</taxon>
        <taxon>Thiocapsa</taxon>
    </lineage>
</organism>
<evidence type="ECO:0000256" key="1">
    <source>
        <dbReference type="SAM" id="Phobius"/>
    </source>
</evidence>
<keyword evidence="3" id="KW-1185">Reference proteome</keyword>
<keyword evidence="1" id="KW-0472">Membrane</keyword>
<name>A0A9X0WG09_9GAMM</name>
<comment type="caution">
    <text evidence="2">The sequence shown here is derived from an EMBL/GenBank/DDBJ whole genome shotgun (WGS) entry which is preliminary data.</text>
</comment>
<accession>A0A9X0WG09</accession>
<evidence type="ECO:0000313" key="2">
    <source>
        <dbReference type="EMBL" id="MBK1644026.1"/>
    </source>
</evidence>
<dbReference type="Proteomes" id="UP001138802">
    <property type="component" value="Unassembled WGS sequence"/>
</dbReference>